<dbReference type="InterPro" id="IPR051043">
    <property type="entry name" value="Sulfatase_Mod_Factor_Kinase"/>
</dbReference>
<dbReference type="PANTHER" id="PTHR23150">
    <property type="entry name" value="SULFATASE MODIFYING FACTOR 1, 2"/>
    <property type="match status" value="1"/>
</dbReference>
<dbReference type="InterPro" id="IPR005532">
    <property type="entry name" value="SUMF_dom"/>
</dbReference>
<reference evidence="3 4" key="1">
    <citation type="submission" date="2019-05" db="EMBL/GenBank/DDBJ databases">
        <title>Flagellimonas sp. AsT0115, sp. nov., isolated from a marine red algae, Asparagopsis taxiformis.</title>
        <authorList>
            <person name="Kim J."/>
            <person name="Jeong S.E."/>
            <person name="Jeon C.O."/>
        </authorList>
    </citation>
    <scope>NUCLEOTIDE SEQUENCE [LARGE SCALE GENOMIC DNA]</scope>
    <source>
        <strain evidence="3 4">AsT0115</strain>
    </source>
</reference>
<sequence>MVPIQGGSFTMGSPSNEKGRTSDEGPTHSVEVASFWMAEFEITWDLYNLYVYRSIDNQRDSKNLASEASIEVDAVSGATVPYIVMDFGMGVEGHPAVSMTQLAASRFCEWLSAMTGNFYRLPTEAEWEYACRAGSQSAYSFGNNASNLDEYAWSKENSDGKTHQVGQKKPNAWGLYDMHGNVAEWTLDKYDPETYSKRRKKTNVDPFVKPDKTYPRTLKGGSWADAADRLRSASRKVSQKKWKIRDPQIPKSKWWHTDAPFIGFRIVRPYKTPSAEEQKVYWKEKHTN</sequence>
<evidence type="ECO:0000256" key="1">
    <source>
        <dbReference type="SAM" id="MobiDB-lite"/>
    </source>
</evidence>
<evidence type="ECO:0000313" key="3">
    <source>
        <dbReference type="EMBL" id="TMU55821.1"/>
    </source>
</evidence>
<feature type="compositionally biased region" description="Basic and acidic residues" evidence="1">
    <location>
        <begin position="17"/>
        <end position="26"/>
    </location>
</feature>
<dbReference type="EMBL" id="VCNI01000002">
    <property type="protein sequence ID" value="TMU55821.1"/>
    <property type="molecule type" value="Genomic_DNA"/>
</dbReference>
<evidence type="ECO:0000259" key="2">
    <source>
        <dbReference type="Pfam" id="PF03781"/>
    </source>
</evidence>
<proteinExistence type="predicted"/>
<feature type="compositionally biased region" description="Polar residues" evidence="1">
    <location>
        <begin position="7"/>
        <end position="16"/>
    </location>
</feature>
<dbReference type="InterPro" id="IPR042095">
    <property type="entry name" value="SUMF_sf"/>
</dbReference>
<organism evidence="3 4">
    <name type="scientific">Flagellimonas algicola</name>
    <dbReference type="NCBI Taxonomy" id="2583815"/>
    <lineage>
        <taxon>Bacteria</taxon>
        <taxon>Pseudomonadati</taxon>
        <taxon>Bacteroidota</taxon>
        <taxon>Flavobacteriia</taxon>
        <taxon>Flavobacteriales</taxon>
        <taxon>Flavobacteriaceae</taxon>
        <taxon>Flagellimonas</taxon>
    </lineage>
</organism>
<dbReference type="SUPFAM" id="SSF56436">
    <property type="entry name" value="C-type lectin-like"/>
    <property type="match status" value="1"/>
</dbReference>
<dbReference type="Pfam" id="PF03781">
    <property type="entry name" value="FGE-sulfatase"/>
    <property type="match status" value="1"/>
</dbReference>
<comment type="caution">
    <text evidence="3">The sequence shown here is derived from an EMBL/GenBank/DDBJ whole genome shotgun (WGS) entry which is preliminary data.</text>
</comment>
<gene>
    <name evidence="3" type="ORF">FGG15_15740</name>
</gene>
<accession>A0ABY2WMR0</accession>
<protein>
    <submittedName>
        <fullName evidence="3">Formylglycine-generating enzyme family protein</fullName>
    </submittedName>
</protein>
<keyword evidence="4" id="KW-1185">Reference proteome</keyword>
<evidence type="ECO:0000313" key="4">
    <source>
        <dbReference type="Proteomes" id="UP000751614"/>
    </source>
</evidence>
<feature type="region of interest" description="Disordered" evidence="1">
    <location>
        <begin position="1"/>
        <end position="27"/>
    </location>
</feature>
<dbReference type="PANTHER" id="PTHR23150:SF19">
    <property type="entry name" value="FORMYLGLYCINE-GENERATING ENZYME"/>
    <property type="match status" value="1"/>
</dbReference>
<name>A0ABY2WMR0_9FLAO</name>
<feature type="domain" description="Sulfatase-modifying factor enzyme-like" evidence="2">
    <location>
        <begin position="1"/>
        <end position="241"/>
    </location>
</feature>
<dbReference type="Proteomes" id="UP000751614">
    <property type="component" value="Unassembled WGS sequence"/>
</dbReference>
<dbReference type="InterPro" id="IPR016187">
    <property type="entry name" value="CTDL_fold"/>
</dbReference>
<dbReference type="Gene3D" id="3.90.1580.10">
    <property type="entry name" value="paralog of FGE (formylglycine-generating enzyme)"/>
    <property type="match status" value="1"/>
</dbReference>